<evidence type="ECO:0000313" key="7">
    <source>
        <dbReference type="Proteomes" id="UP000015559"/>
    </source>
</evidence>
<dbReference type="OrthoDB" id="457670at2"/>
<reference evidence="6 7" key="1">
    <citation type="journal article" date="2012" name="Appl. Environ. Microbiol.">
        <title>Draft genome sequence of a psychrotolerant sulfur-oxidizing bacterium, Sulfuricella denitrificans skB26, and proteomic insights into cold adaptation.</title>
        <authorList>
            <person name="Watanabe T."/>
            <person name="Kojima H."/>
            <person name="Fukui M."/>
        </authorList>
    </citation>
    <scope>NUCLEOTIDE SEQUENCE [LARGE SCALE GENOMIC DNA]</scope>
    <source>
        <strain evidence="7">skB26</strain>
    </source>
</reference>
<feature type="transmembrane region" description="Helical" evidence="5">
    <location>
        <begin position="47"/>
        <end position="67"/>
    </location>
</feature>
<dbReference type="EMBL" id="AP013066">
    <property type="protein sequence ID" value="BAN36654.1"/>
    <property type="molecule type" value="Genomic_DNA"/>
</dbReference>
<accession>S6AP30</accession>
<feature type="transmembrane region" description="Helical" evidence="5">
    <location>
        <begin position="177"/>
        <end position="197"/>
    </location>
</feature>
<evidence type="ECO:0000256" key="5">
    <source>
        <dbReference type="RuleBase" id="RU363041"/>
    </source>
</evidence>
<evidence type="ECO:0000313" key="6">
    <source>
        <dbReference type="EMBL" id="BAN36654.1"/>
    </source>
</evidence>
<keyword evidence="4 5" id="KW-0472">Membrane</keyword>
<gene>
    <name evidence="6" type="ORF">SCD_n02855</name>
</gene>
<feature type="transmembrane region" description="Helical" evidence="5">
    <location>
        <begin position="106"/>
        <end position="126"/>
    </location>
</feature>
<dbReference type="InterPro" id="IPR002781">
    <property type="entry name" value="TM_pro_TauE-like"/>
</dbReference>
<feature type="transmembrane region" description="Helical" evidence="5">
    <location>
        <begin position="244"/>
        <end position="261"/>
    </location>
</feature>
<keyword evidence="5" id="KW-1003">Cell membrane</keyword>
<dbReference type="RefSeq" id="WP_009207385.1">
    <property type="nucleotide sequence ID" value="NC_022357.1"/>
</dbReference>
<evidence type="ECO:0000256" key="3">
    <source>
        <dbReference type="ARBA" id="ARBA00022989"/>
    </source>
</evidence>
<evidence type="ECO:0000256" key="1">
    <source>
        <dbReference type="ARBA" id="ARBA00004141"/>
    </source>
</evidence>
<dbReference type="PANTHER" id="PTHR43483:SF3">
    <property type="entry name" value="MEMBRANE TRANSPORTER PROTEIN HI_0806-RELATED"/>
    <property type="match status" value="1"/>
</dbReference>
<comment type="similarity">
    <text evidence="5">Belongs to the 4-toluene sulfonate uptake permease (TSUP) (TC 2.A.102) family.</text>
</comment>
<comment type="subcellular location">
    <subcellularLocation>
        <location evidence="5">Cell membrane</location>
        <topology evidence="5">Multi-pass membrane protein</topology>
    </subcellularLocation>
    <subcellularLocation>
        <location evidence="1">Membrane</location>
        <topology evidence="1">Multi-pass membrane protein</topology>
    </subcellularLocation>
</comment>
<dbReference type="HOGENOM" id="CLU_045498_6_0_4"/>
<evidence type="ECO:0000256" key="4">
    <source>
        <dbReference type="ARBA" id="ARBA00023136"/>
    </source>
</evidence>
<proteinExistence type="inferred from homology"/>
<feature type="transmembrane region" description="Helical" evidence="5">
    <location>
        <begin position="79"/>
        <end position="99"/>
    </location>
</feature>
<organism evidence="6 7">
    <name type="scientific">Sulfuricella denitrificans (strain DSM 22764 / NBRC 105220 / skB26)</name>
    <dbReference type="NCBI Taxonomy" id="1163617"/>
    <lineage>
        <taxon>Bacteria</taxon>
        <taxon>Pseudomonadati</taxon>
        <taxon>Pseudomonadota</taxon>
        <taxon>Betaproteobacteria</taxon>
        <taxon>Nitrosomonadales</taxon>
        <taxon>Sulfuricellaceae</taxon>
        <taxon>Sulfuricella</taxon>
    </lineage>
</organism>
<dbReference type="Pfam" id="PF01925">
    <property type="entry name" value="TauE"/>
    <property type="match status" value="1"/>
</dbReference>
<dbReference type="AlphaFoldDB" id="S6AP30"/>
<dbReference type="GO" id="GO:0005886">
    <property type="term" value="C:plasma membrane"/>
    <property type="evidence" value="ECO:0007669"/>
    <property type="project" value="UniProtKB-SubCell"/>
</dbReference>
<dbReference type="eggNOG" id="COG0730">
    <property type="taxonomic scope" value="Bacteria"/>
</dbReference>
<dbReference type="KEGG" id="sdr:SCD_n02855"/>
<sequence>MEFWLLYFVTGIFAGFLAGLLGVGGGLVIVPVLVFIFTAQHFPVEQVMHVALGTSLASIMFTSVSSLRAHHAHGAVNWAVVRGITPGIIAGTLAGTVVAAQLSTTFLKVFFVVFLYYVATQMVLNIKPKSSRELPGMVGMFGAGGVIGGVSSLVGIGGGTLSVPFMTWCNIRLHQAIGTSAAIGLPIAAAGAVGYIANGWRVEALPSYSLGFVYLPALAGLVVASVLTAPFGARLAHRLPVARLKKIFALLLYVLGTRMLLTLF</sequence>
<keyword evidence="2 5" id="KW-0812">Transmembrane</keyword>
<dbReference type="PANTHER" id="PTHR43483">
    <property type="entry name" value="MEMBRANE TRANSPORTER PROTEIN HI_0806-RELATED"/>
    <property type="match status" value="1"/>
</dbReference>
<keyword evidence="7" id="KW-1185">Reference proteome</keyword>
<feature type="transmembrane region" description="Helical" evidence="5">
    <location>
        <begin position="6"/>
        <end position="35"/>
    </location>
</feature>
<evidence type="ECO:0000256" key="2">
    <source>
        <dbReference type="ARBA" id="ARBA00022692"/>
    </source>
</evidence>
<feature type="transmembrane region" description="Helical" evidence="5">
    <location>
        <begin position="209"/>
        <end position="232"/>
    </location>
</feature>
<feature type="transmembrane region" description="Helical" evidence="5">
    <location>
        <begin position="138"/>
        <end position="165"/>
    </location>
</feature>
<dbReference type="STRING" id="1163617.SCD_n02855"/>
<keyword evidence="3 5" id="KW-1133">Transmembrane helix</keyword>
<name>S6AP30_SULDS</name>
<dbReference type="Proteomes" id="UP000015559">
    <property type="component" value="Chromosome"/>
</dbReference>
<protein>
    <recommendedName>
        <fullName evidence="5">Probable membrane transporter protein</fullName>
    </recommendedName>
</protein>